<dbReference type="SUPFAM" id="SSF56574">
    <property type="entry name" value="Serpins"/>
    <property type="match status" value="2"/>
</dbReference>
<sequence>MKTRGDCRHAARWNTPFDPCRTVPGDFHECRTRVVRTQMMSGDAPARLNRYCDGLVGHALDVAYKGSGGRFSMTLIVPDQVDGLDELVNSLTTEHLDGILRGFDPEQDMQLELPRFKVEDTTDLKVVLQAMGVNDLFDPLVAEFPGFAMRGDTSKESSTGIVPVKALALSVAVHKAFIDVNEEGTETAPPKDVRVTPGSFITDPHRFRVDRPFYFLIRCHNPEAIMFTGCRHRSIRFEKAQLSCKASSQTLRSVVPQENCEIVKSPCSTRSLQLQQTTQSIALVSVLLASNVYDSEHFPLLHLPKRQRHEDNTQTAPPRTSSKANKIYVAMKKTNRGKKLSSTSSRKVRVEATSAAYKTNPDVAESTVPTSSSELETLGCRSRRAARRNAKSNIDARKRMGNAFLPPCTNSLVAGTKSCPLPSSQAVPVENNPVCECVPVLQDWPTGIRRPHLTSVVECSWNNLKHLKADNNGRFVVMSSQKKQHAMRLAPCMTEILYYIAMSCAGRSVGVSGVTAQRDHTNLFITMTGCESTRTITRQKLEAIRQFSVPSVAACTTNYEQTRILRRNRSCRSREIREAFANHGTLQWALLLQSENDINGAMLQFAVDVYMELRAATGAATGDPCNVIFSPFAVQTVMAMMMALSGGTTAQQLAEALHLQNIRDEDFKLYMQRRACKITCLAGGFSYFCFNNKTQLITGRHVVPRTAPGHPLRTVTDSLLVEHRHVDFAQGDNNL</sequence>
<dbReference type="PANTHER" id="PTHR11461">
    <property type="entry name" value="SERINE PROTEASE INHIBITOR, SERPIN"/>
    <property type="match status" value="1"/>
</dbReference>
<dbReference type="InterPro" id="IPR023795">
    <property type="entry name" value="Serpin_CS"/>
</dbReference>
<keyword evidence="3" id="KW-0964">Secreted</keyword>
<dbReference type="Gene3D" id="2.30.39.10">
    <property type="entry name" value="Alpha-1-antitrypsin, domain 1"/>
    <property type="match status" value="1"/>
</dbReference>
<dbReference type="InterPro" id="IPR042185">
    <property type="entry name" value="Serpin_sf_2"/>
</dbReference>
<evidence type="ECO:0000259" key="8">
    <source>
        <dbReference type="SMART" id="SM00093"/>
    </source>
</evidence>
<comment type="similarity">
    <text evidence="2 7">Belongs to the serpin family.</text>
</comment>
<keyword evidence="6" id="KW-0325">Glycoprotein</keyword>
<evidence type="ECO:0000313" key="9">
    <source>
        <dbReference type="EMBL" id="ADK62396.1"/>
    </source>
</evidence>
<keyword evidence="4" id="KW-0646">Protease inhibitor</keyword>
<reference evidence="9" key="1">
    <citation type="journal article" date="2012" name="Int. J. Parasitol.">
        <title>CattleTickBase: An integrated Internet-based bioinformatics resource for Rhipicephalus (Boophilus) microplus.</title>
        <authorList>
            <person name="Bellgard M.I."/>
            <person name="Moolhuijzen P.M."/>
            <person name="Guerrero F.D."/>
            <person name="Schibeci D."/>
            <person name="Rodriguez-Valle M."/>
            <person name="Peterson D.G."/>
            <person name="Dowd S.E."/>
            <person name="Barrero R."/>
            <person name="Hunter A."/>
            <person name="Miller R.J."/>
            <person name="Lew-Tabor A.E."/>
        </authorList>
    </citation>
    <scope>NUCLEOTIDE SEQUENCE</scope>
</reference>
<evidence type="ECO:0000256" key="7">
    <source>
        <dbReference type="RuleBase" id="RU000411"/>
    </source>
</evidence>
<dbReference type="OrthoDB" id="671595at2759"/>
<dbReference type="InterPro" id="IPR000215">
    <property type="entry name" value="Serpin_fam"/>
</dbReference>
<dbReference type="EMBL" id="HM748961">
    <property type="protein sequence ID" value="ADK62396.1"/>
    <property type="molecule type" value="Genomic_DNA"/>
</dbReference>
<dbReference type="PROSITE" id="PS00284">
    <property type="entry name" value="SERPIN"/>
    <property type="match status" value="1"/>
</dbReference>
<dbReference type="PANTHER" id="PTHR11461:SF211">
    <property type="entry name" value="GH10112P-RELATED"/>
    <property type="match status" value="1"/>
</dbReference>
<dbReference type="VEuPathDB" id="VectorBase:LOC119168387"/>
<feature type="domain" description="Serpin" evidence="8">
    <location>
        <begin position="1"/>
        <end position="234"/>
    </location>
</feature>
<dbReference type="Pfam" id="PF00079">
    <property type="entry name" value="Serpin"/>
    <property type="match status" value="2"/>
</dbReference>
<dbReference type="AlphaFoldDB" id="G0WS04"/>
<dbReference type="InterPro" id="IPR042178">
    <property type="entry name" value="Serpin_sf_1"/>
</dbReference>
<evidence type="ECO:0000256" key="5">
    <source>
        <dbReference type="ARBA" id="ARBA00022900"/>
    </source>
</evidence>
<comment type="subcellular location">
    <subcellularLocation>
        <location evidence="1">Secreted</location>
    </subcellularLocation>
</comment>
<dbReference type="InterPro" id="IPR036186">
    <property type="entry name" value="Serpin_sf"/>
</dbReference>
<dbReference type="GO" id="GO:0004867">
    <property type="term" value="F:serine-type endopeptidase inhibitor activity"/>
    <property type="evidence" value="ECO:0007669"/>
    <property type="project" value="UniProtKB-KW"/>
</dbReference>
<name>G0WS04_RHIMP</name>
<proteinExistence type="inferred from homology"/>
<dbReference type="VEuPathDB" id="VectorBase:LOC119168386"/>
<dbReference type="GO" id="GO:0005615">
    <property type="term" value="C:extracellular space"/>
    <property type="evidence" value="ECO:0007669"/>
    <property type="project" value="InterPro"/>
</dbReference>
<evidence type="ECO:0000256" key="3">
    <source>
        <dbReference type="ARBA" id="ARBA00022525"/>
    </source>
</evidence>
<dbReference type="Gene3D" id="3.30.497.10">
    <property type="entry name" value="Antithrombin, subunit I, domain 2"/>
    <property type="match status" value="2"/>
</dbReference>
<evidence type="ECO:0000256" key="6">
    <source>
        <dbReference type="ARBA" id="ARBA00023180"/>
    </source>
</evidence>
<evidence type="ECO:0000256" key="1">
    <source>
        <dbReference type="ARBA" id="ARBA00004613"/>
    </source>
</evidence>
<gene>
    <name evidence="9" type="primary">srp</name>
    <name evidence="9" type="ORF">E3G_000006</name>
</gene>
<dbReference type="CDD" id="cd00172">
    <property type="entry name" value="serpin"/>
    <property type="match status" value="1"/>
</dbReference>
<keyword evidence="5" id="KW-0722">Serine protease inhibitor</keyword>
<organism evidence="9">
    <name type="scientific">Rhipicephalus microplus</name>
    <name type="common">Cattle tick</name>
    <name type="synonym">Boophilus microplus</name>
    <dbReference type="NCBI Taxonomy" id="6941"/>
    <lineage>
        <taxon>Eukaryota</taxon>
        <taxon>Metazoa</taxon>
        <taxon>Ecdysozoa</taxon>
        <taxon>Arthropoda</taxon>
        <taxon>Chelicerata</taxon>
        <taxon>Arachnida</taxon>
        <taxon>Acari</taxon>
        <taxon>Parasitiformes</taxon>
        <taxon>Ixodida</taxon>
        <taxon>Ixodoidea</taxon>
        <taxon>Ixodidae</taxon>
        <taxon>Rhipicephalinae</taxon>
        <taxon>Rhipicephalus</taxon>
        <taxon>Boophilus</taxon>
    </lineage>
</organism>
<protein>
    <submittedName>
        <fullName evidence="9">SeRPin family member</fullName>
    </submittedName>
</protein>
<evidence type="ECO:0000256" key="2">
    <source>
        <dbReference type="ARBA" id="ARBA00009500"/>
    </source>
</evidence>
<evidence type="ECO:0000256" key="4">
    <source>
        <dbReference type="ARBA" id="ARBA00022690"/>
    </source>
</evidence>
<dbReference type="SMART" id="SM00093">
    <property type="entry name" value="SERPIN"/>
    <property type="match status" value="1"/>
</dbReference>
<dbReference type="InterPro" id="IPR023796">
    <property type="entry name" value="Serpin_dom"/>
</dbReference>
<accession>G0WS04</accession>